<dbReference type="Proteomes" id="UP001230051">
    <property type="component" value="Unassembled WGS sequence"/>
</dbReference>
<comment type="catalytic activity">
    <reaction evidence="19">
        <text>dopamine(out) = dopamine(in)</text>
        <dbReference type="Rhea" id="RHEA:73863"/>
        <dbReference type="ChEBI" id="CHEBI:59905"/>
    </reaction>
</comment>
<feature type="transmembrane region" description="Helical" evidence="28">
    <location>
        <begin position="463"/>
        <end position="483"/>
    </location>
</feature>
<evidence type="ECO:0000313" key="31">
    <source>
        <dbReference type="Proteomes" id="UP001230051"/>
    </source>
</evidence>
<evidence type="ECO:0000256" key="14">
    <source>
        <dbReference type="ARBA" id="ARBA00023242"/>
    </source>
</evidence>
<evidence type="ECO:0000256" key="18">
    <source>
        <dbReference type="ARBA" id="ARBA00036470"/>
    </source>
</evidence>
<keyword evidence="9 28" id="KW-1133">Transmembrane helix</keyword>
<comment type="similarity">
    <text evidence="5">Belongs to the major facilitator (TC 2.A.1) superfamily. Organic cation transporter (TC 2.A.1.19) family.</text>
</comment>
<keyword evidence="10" id="KW-0406">Ion transport</keyword>
<dbReference type="GO" id="GO:0015872">
    <property type="term" value="P:dopamine transport"/>
    <property type="evidence" value="ECO:0007669"/>
    <property type="project" value="UniProtKB-ARBA"/>
</dbReference>
<dbReference type="InterPro" id="IPR004749">
    <property type="entry name" value="Orgcat_transp/SVOP"/>
</dbReference>
<evidence type="ECO:0000256" key="17">
    <source>
        <dbReference type="ARBA" id="ARBA00035901"/>
    </source>
</evidence>
<evidence type="ECO:0000256" key="5">
    <source>
        <dbReference type="ARBA" id="ARBA00009203"/>
    </source>
</evidence>
<dbReference type="Pfam" id="PF00083">
    <property type="entry name" value="Sugar_tr"/>
    <property type="match status" value="1"/>
</dbReference>
<dbReference type="PANTHER" id="PTHR24064">
    <property type="entry name" value="SOLUTE CARRIER FAMILY 22 MEMBER"/>
    <property type="match status" value="1"/>
</dbReference>
<comment type="catalytic activity">
    <reaction evidence="22">
        <text>guanidine(out) = guanidine(in)</text>
        <dbReference type="Rhea" id="RHEA:73883"/>
        <dbReference type="ChEBI" id="CHEBI:30087"/>
    </reaction>
</comment>
<comment type="subcellular location">
    <subcellularLocation>
        <location evidence="2">Apical cell membrane</location>
        <topology evidence="2">Multi-pass membrane protein</topology>
    </subcellularLocation>
    <subcellularLocation>
        <location evidence="3">Basolateral cell membrane</location>
        <topology evidence="3">Multi-pass membrane protein</topology>
    </subcellularLocation>
    <subcellularLocation>
        <location evidence="1">Mitochondrion membrane</location>
    </subcellularLocation>
    <subcellularLocation>
        <location evidence="4">Nucleus outer membrane</location>
    </subcellularLocation>
</comment>
<evidence type="ECO:0000256" key="7">
    <source>
        <dbReference type="ARBA" id="ARBA00022475"/>
    </source>
</evidence>
<evidence type="ECO:0000256" key="13">
    <source>
        <dbReference type="ARBA" id="ARBA00023180"/>
    </source>
</evidence>
<accession>A0AAD8LN26</accession>
<comment type="catalytic activity">
    <reaction evidence="21">
        <text>(R)-salsolinol(in) = (R)-salsolinol(out)</text>
        <dbReference type="Rhea" id="RHEA:74791"/>
        <dbReference type="ChEBI" id="CHEBI:194082"/>
    </reaction>
</comment>
<dbReference type="GO" id="GO:0015651">
    <property type="term" value="F:quaternary ammonium group transmembrane transporter activity"/>
    <property type="evidence" value="ECO:0007669"/>
    <property type="project" value="UniProtKB-ARBA"/>
</dbReference>
<evidence type="ECO:0000256" key="23">
    <source>
        <dbReference type="ARBA" id="ARBA00036845"/>
    </source>
</evidence>
<feature type="transmembrane region" description="Helical" evidence="28">
    <location>
        <begin position="428"/>
        <end position="451"/>
    </location>
</feature>
<feature type="transmembrane region" description="Helical" evidence="28">
    <location>
        <begin position="151"/>
        <end position="171"/>
    </location>
</feature>
<evidence type="ECO:0000256" key="27">
    <source>
        <dbReference type="ARBA" id="ARBA00079877"/>
    </source>
</evidence>
<dbReference type="FunFam" id="1.20.1250.20:FF:000165">
    <property type="entry name" value="Solute carrier family 22 member 3"/>
    <property type="match status" value="1"/>
</dbReference>
<dbReference type="InterPro" id="IPR005829">
    <property type="entry name" value="Sugar_transporter_CS"/>
</dbReference>
<keyword evidence="31" id="KW-1185">Reference proteome</keyword>
<keyword evidence="6" id="KW-0813">Transport</keyword>
<evidence type="ECO:0000256" key="19">
    <source>
        <dbReference type="ARBA" id="ARBA00036483"/>
    </source>
</evidence>
<comment type="catalytic activity">
    <reaction evidence="20">
        <text>spermidine(in) = spermidine(out)</text>
        <dbReference type="Rhea" id="RHEA:35039"/>
        <dbReference type="ChEBI" id="CHEBI:57834"/>
    </reaction>
</comment>
<dbReference type="GO" id="GO:0005326">
    <property type="term" value="F:neurotransmitter transmembrane transporter activity"/>
    <property type="evidence" value="ECO:0007669"/>
    <property type="project" value="UniProtKB-ARBA"/>
</dbReference>
<dbReference type="InterPro" id="IPR005828">
    <property type="entry name" value="MFS_sugar_transport-like"/>
</dbReference>
<dbReference type="InterPro" id="IPR036259">
    <property type="entry name" value="MFS_trans_sf"/>
</dbReference>
<keyword evidence="14" id="KW-0539">Nucleus</keyword>
<proteinExistence type="inferred from homology"/>
<keyword evidence="7" id="KW-1003">Cell membrane</keyword>
<keyword evidence="8 28" id="KW-0812">Transmembrane</keyword>
<dbReference type="GO" id="GO:0016323">
    <property type="term" value="C:basolateral plasma membrane"/>
    <property type="evidence" value="ECO:0007669"/>
    <property type="project" value="UniProtKB-SubCell"/>
</dbReference>
<sequence>MTNFDEILVEAGEFGRFQKRVFGLFCLVSMPWACVYVGIVFQGFTPEHWCRNPAVEDLRGKCGWTLEEERKYTVPLINTTTGPAYSQCQRYDVDWNSTISCGSPQPNFTINYGNHVPLTTCQDGWVFDYKQRSSFVTEFNLVCSDAWMVDLFQSILNLGFLVGTIVFGYVADRYGRKLCFLVSTLVNAITGILVAISPNYIALVIFRGLFGLPMKGGWVTGYVLLTELVGVDYRRTVGVIYQMFFSVGILILPLMAYLIPNWRWLQVAITAPYFFFLLYYWWIPESPRWLLSQNRTSEAVALAKEISKVNGKTLSKKLETLTDDNEELLSPSFLDLVRTPNMRKHTFILMFNWFTSAVVYQGLILRLGILGGNVYIDFLISGAVEFPAAFLIIVTIERMGRRIPFTLSNVVSGAACLIAAFIPEYAYWVKTVIACIGRLGITMAFEMVCFVNAELYPTFVRNLSVSVCSTLCDIGGIVSPFLLYRLAVIWLELPLVIFGILAFIAGGLVLLLPETKGMPLPETIDDIENPKRTKETKNHQLVTLLPSAVTTNKDSTSV</sequence>
<evidence type="ECO:0000256" key="2">
    <source>
        <dbReference type="ARBA" id="ARBA00004424"/>
    </source>
</evidence>
<comment type="caution">
    <text evidence="30">The sequence shown here is derived from an EMBL/GenBank/DDBJ whole genome shotgun (WGS) entry which is preliminary data.</text>
</comment>
<dbReference type="GO" id="GO:0006811">
    <property type="term" value="P:monoatomic ion transport"/>
    <property type="evidence" value="ECO:0007669"/>
    <property type="project" value="UniProtKB-KW"/>
</dbReference>
<evidence type="ECO:0000256" key="11">
    <source>
        <dbReference type="ARBA" id="ARBA00023128"/>
    </source>
</evidence>
<evidence type="ECO:0000256" key="3">
    <source>
        <dbReference type="ARBA" id="ARBA00004554"/>
    </source>
</evidence>
<dbReference type="AlphaFoldDB" id="A0AAD8LN26"/>
<comment type="catalytic activity">
    <reaction evidence="15">
        <text>agmatine(out) = agmatine(in)</text>
        <dbReference type="Rhea" id="RHEA:72131"/>
        <dbReference type="ChEBI" id="CHEBI:58145"/>
    </reaction>
</comment>
<feature type="transmembrane region" description="Helical" evidence="28">
    <location>
        <begin position="489"/>
        <end position="512"/>
    </location>
</feature>
<feature type="transmembrane region" description="Helical" evidence="28">
    <location>
        <begin position="375"/>
        <end position="396"/>
    </location>
</feature>
<feature type="transmembrane region" description="Helical" evidence="28">
    <location>
        <begin position="202"/>
        <end position="225"/>
    </location>
</feature>
<evidence type="ECO:0000256" key="16">
    <source>
        <dbReference type="ARBA" id="ARBA00035897"/>
    </source>
</evidence>
<feature type="domain" description="Major facilitator superfamily (MFS) profile" evidence="29">
    <location>
        <begin position="109"/>
        <end position="517"/>
    </location>
</feature>
<dbReference type="PROSITE" id="PS50850">
    <property type="entry name" value="MFS"/>
    <property type="match status" value="1"/>
</dbReference>
<feature type="transmembrane region" description="Helical" evidence="28">
    <location>
        <begin position="403"/>
        <end position="422"/>
    </location>
</feature>
<evidence type="ECO:0000256" key="22">
    <source>
        <dbReference type="ARBA" id="ARBA00036754"/>
    </source>
</evidence>
<feature type="transmembrane region" description="Helical" evidence="28">
    <location>
        <begin position="21"/>
        <end position="44"/>
    </location>
</feature>
<name>A0AAD8LN26_ACIOX</name>
<feature type="transmembrane region" description="Helical" evidence="28">
    <location>
        <begin position="237"/>
        <end position="258"/>
    </location>
</feature>
<evidence type="ECO:0000259" key="29">
    <source>
        <dbReference type="PROSITE" id="PS50850"/>
    </source>
</evidence>
<evidence type="ECO:0000256" key="8">
    <source>
        <dbReference type="ARBA" id="ARBA00022692"/>
    </source>
</evidence>
<comment type="catalytic activity">
    <reaction evidence="25">
        <text>histamine(out) = histamine(in)</text>
        <dbReference type="Rhea" id="RHEA:73879"/>
        <dbReference type="ChEBI" id="CHEBI:58432"/>
    </reaction>
</comment>
<dbReference type="Gene3D" id="1.20.1250.20">
    <property type="entry name" value="MFS general substrate transporter like domains"/>
    <property type="match status" value="1"/>
</dbReference>
<comment type="catalytic activity">
    <reaction evidence="18">
        <text>serotonin(out) = serotonin(in)</text>
        <dbReference type="Rhea" id="RHEA:73867"/>
        <dbReference type="ChEBI" id="CHEBI:350546"/>
    </reaction>
</comment>
<dbReference type="GO" id="GO:0005640">
    <property type="term" value="C:nuclear outer membrane"/>
    <property type="evidence" value="ECO:0007669"/>
    <property type="project" value="UniProtKB-SubCell"/>
</dbReference>
<comment type="catalytic activity">
    <reaction evidence="16">
        <text>(R)-adrenaline(out) = (R)-adrenaline(in)</text>
        <dbReference type="Rhea" id="RHEA:73875"/>
        <dbReference type="ChEBI" id="CHEBI:71406"/>
    </reaction>
</comment>
<evidence type="ECO:0000256" key="20">
    <source>
        <dbReference type="ARBA" id="ARBA00036490"/>
    </source>
</evidence>
<evidence type="ECO:0000256" key="12">
    <source>
        <dbReference type="ARBA" id="ARBA00023136"/>
    </source>
</evidence>
<evidence type="ECO:0000256" key="4">
    <source>
        <dbReference type="ARBA" id="ARBA00004649"/>
    </source>
</evidence>
<feature type="transmembrane region" description="Helical" evidence="28">
    <location>
        <begin position="264"/>
        <end position="283"/>
    </location>
</feature>
<dbReference type="GO" id="GO:0015874">
    <property type="term" value="P:norepinephrine transport"/>
    <property type="evidence" value="ECO:0007669"/>
    <property type="project" value="UniProtKB-ARBA"/>
</dbReference>
<dbReference type="GO" id="GO:0006837">
    <property type="term" value="P:serotonin transport"/>
    <property type="evidence" value="ECO:0007669"/>
    <property type="project" value="UniProtKB-ARBA"/>
</dbReference>
<gene>
    <name evidence="30" type="primary">Slc22a2</name>
    <name evidence="30" type="ORF">AOXY_G7668</name>
</gene>
<evidence type="ECO:0000256" key="26">
    <source>
        <dbReference type="ARBA" id="ARBA00072456"/>
    </source>
</evidence>
<feature type="transmembrane region" description="Helical" evidence="28">
    <location>
        <begin position="178"/>
        <end position="196"/>
    </location>
</feature>
<dbReference type="InterPro" id="IPR020846">
    <property type="entry name" value="MFS_dom"/>
</dbReference>
<keyword evidence="12 28" id="KW-0472">Membrane</keyword>
<feature type="transmembrane region" description="Helical" evidence="28">
    <location>
        <begin position="347"/>
        <end position="369"/>
    </location>
</feature>
<evidence type="ECO:0000256" key="6">
    <source>
        <dbReference type="ARBA" id="ARBA00022448"/>
    </source>
</evidence>
<evidence type="ECO:0000256" key="25">
    <source>
        <dbReference type="ARBA" id="ARBA00037001"/>
    </source>
</evidence>
<dbReference type="EMBL" id="JAGXEW010000006">
    <property type="protein sequence ID" value="KAK1170742.1"/>
    <property type="molecule type" value="Genomic_DNA"/>
</dbReference>
<keyword evidence="13" id="KW-0325">Glycoprotein</keyword>
<protein>
    <recommendedName>
        <fullName evidence="26">Solute carrier family 22 member 3</fullName>
    </recommendedName>
    <alternativeName>
        <fullName evidence="27">Organic cation transporter 3</fullName>
    </alternativeName>
</protein>
<dbReference type="GO" id="GO:0031966">
    <property type="term" value="C:mitochondrial membrane"/>
    <property type="evidence" value="ECO:0007669"/>
    <property type="project" value="UniProtKB-SubCell"/>
</dbReference>
<dbReference type="GO" id="GO:0008504">
    <property type="term" value="F:monoamine transmembrane transporter activity"/>
    <property type="evidence" value="ECO:0007669"/>
    <property type="project" value="UniProtKB-ARBA"/>
</dbReference>
<evidence type="ECO:0000256" key="1">
    <source>
        <dbReference type="ARBA" id="ARBA00004325"/>
    </source>
</evidence>
<comment type="catalytic activity">
    <reaction evidence="24">
        <text>tyramine(in) = tyramine(out)</text>
        <dbReference type="Rhea" id="RHEA:74783"/>
        <dbReference type="ChEBI" id="CHEBI:327995"/>
    </reaction>
</comment>
<dbReference type="GO" id="GO:0051608">
    <property type="term" value="P:histamine transport"/>
    <property type="evidence" value="ECO:0007669"/>
    <property type="project" value="UniProtKB-ARBA"/>
</dbReference>
<keyword evidence="11" id="KW-0496">Mitochondrion</keyword>
<comment type="catalytic activity">
    <reaction evidence="17">
        <text>L-histidyl-L-proline diketopiperazine(in) = L-histidyl-L-proline diketopiperazine(out)</text>
        <dbReference type="Rhea" id="RHEA:74787"/>
        <dbReference type="ChEBI" id="CHEBI:90039"/>
    </reaction>
</comment>
<reference evidence="30" key="1">
    <citation type="submission" date="2022-02" db="EMBL/GenBank/DDBJ databases">
        <title>Atlantic sturgeon de novo genome assembly.</title>
        <authorList>
            <person name="Stock M."/>
            <person name="Klopp C."/>
            <person name="Guiguen Y."/>
            <person name="Cabau C."/>
            <person name="Parinello H."/>
            <person name="Santidrian Yebra-Pimentel E."/>
            <person name="Kuhl H."/>
            <person name="Dirks R.P."/>
            <person name="Guessner J."/>
            <person name="Wuertz S."/>
            <person name="Du K."/>
            <person name="Schartl M."/>
        </authorList>
    </citation>
    <scope>NUCLEOTIDE SEQUENCE</scope>
    <source>
        <strain evidence="30">STURGEONOMICS-FGT-2020</strain>
        <tissue evidence="30">Whole blood</tissue>
    </source>
</reference>
<organism evidence="30 31">
    <name type="scientific">Acipenser oxyrinchus oxyrinchus</name>
    <dbReference type="NCBI Taxonomy" id="40147"/>
    <lineage>
        <taxon>Eukaryota</taxon>
        <taxon>Metazoa</taxon>
        <taxon>Chordata</taxon>
        <taxon>Craniata</taxon>
        <taxon>Vertebrata</taxon>
        <taxon>Euteleostomi</taxon>
        <taxon>Actinopterygii</taxon>
        <taxon>Chondrostei</taxon>
        <taxon>Acipenseriformes</taxon>
        <taxon>Acipenseridae</taxon>
        <taxon>Acipenser</taxon>
    </lineage>
</organism>
<evidence type="ECO:0000256" key="9">
    <source>
        <dbReference type="ARBA" id="ARBA00022989"/>
    </source>
</evidence>
<evidence type="ECO:0000313" key="30">
    <source>
        <dbReference type="EMBL" id="KAK1170742.1"/>
    </source>
</evidence>
<evidence type="ECO:0000256" key="21">
    <source>
        <dbReference type="ARBA" id="ARBA00036661"/>
    </source>
</evidence>
<dbReference type="GO" id="GO:0016324">
    <property type="term" value="C:apical plasma membrane"/>
    <property type="evidence" value="ECO:0007669"/>
    <property type="project" value="UniProtKB-SubCell"/>
</dbReference>
<comment type="catalytic activity">
    <reaction evidence="23">
        <text>(R)-noradrenaline(out) = (R)-noradrenaline(in)</text>
        <dbReference type="Rhea" id="RHEA:73871"/>
        <dbReference type="ChEBI" id="CHEBI:72587"/>
    </reaction>
</comment>
<evidence type="ECO:0000256" key="24">
    <source>
        <dbReference type="ARBA" id="ARBA00036998"/>
    </source>
</evidence>
<dbReference type="PROSITE" id="PS00216">
    <property type="entry name" value="SUGAR_TRANSPORT_1"/>
    <property type="match status" value="1"/>
</dbReference>
<evidence type="ECO:0000256" key="28">
    <source>
        <dbReference type="SAM" id="Phobius"/>
    </source>
</evidence>
<dbReference type="NCBIfam" id="TIGR00898">
    <property type="entry name" value="2A0119"/>
    <property type="match status" value="1"/>
</dbReference>
<dbReference type="SUPFAM" id="SSF103473">
    <property type="entry name" value="MFS general substrate transporter"/>
    <property type="match status" value="1"/>
</dbReference>
<evidence type="ECO:0000256" key="15">
    <source>
        <dbReference type="ARBA" id="ARBA00035884"/>
    </source>
</evidence>
<evidence type="ECO:0000256" key="10">
    <source>
        <dbReference type="ARBA" id="ARBA00023065"/>
    </source>
</evidence>